<accession>A0A518DHW0</accession>
<dbReference type="InterPro" id="IPR003675">
    <property type="entry name" value="Rce1/LyrA-like_dom"/>
</dbReference>
<name>A0A518DHW0_9BACT</name>
<dbReference type="EMBL" id="CP036291">
    <property type="protein sequence ID" value="QDU91067.1"/>
    <property type="molecule type" value="Genomic_DNA"/>
</dbReference>
<feature type="transmembrane region" description="Helical" evidence="1">
    <location>
        <begin position="173"/>
        <end position="192"/>
    </location>
</feature>
<dbReference type="AlphaFoldDB" id="A0A518DHW0"/>
<evidence type="ECO:0000313" key="3">
    <source>
        <dbReference type="EMBL" id="QDU91067.1"/>
    </source>
</evidence>
<protein>
    <submittedName>
        <fullName evidence="3">CAAX amino terminal protease self-immunity</fullName>
    </submittedName>
</protein>
<dbReference type="GO" id="GO:0004175">
    <property type="term" value="F:endopeptidase activity"/>
    <property type="evidence" value="ECO:0007669"/>
    <property type="project" value="UniProtKB-ARBA"/>
</dbReference>
<keyword evidence="4" id="KW-1185">Reference proteome</keyword>
<dbReference type="GO" id="GO:0080120">
    <property type="term" value="P:CAAX-box protein maturation"/>
    <property type="evidence" value="ECO:0007669"/>
    <property type="project" value="UniProtKB-ARBA"/>
</dbReference>
<feature type="transmembrane region" description="Helical" evidence="1">
    <location>
        <begin position="149"/>
        <end position="167"/>
    </location>
</feature>
<evidence type="ECO:0000256" key="1">
    <source>
        <dbReference type="SAM" id="Phobius"/>
    </source>
</evidence>
<dbReference type="Pfam" id="PF02517">
    <property type="entry name" value="Rce1-like"/>
    <property type="match status" value="1"/>
</dbReference>
<keyword evidence="3" id="KW-0645">Protease</keyword>
<reference evidence="3 4" key="1">
    <citation type="submission" date="2019-02" db="EMBL/GenBank/DDBJ databases">
        <title>Deep-cultivation of Planctomycetes and their phenomic and genomic characterization uncovers novel biology.</title>
        <authorList>
            <person name="Wiegand S."/>
            <person name="Jogler M."/>
            <person name="Boedeker C."/>
            <person name="Pinto D."/>
            <person name="Vollmers J."/>
            <person name="Rivas-Marin E."/>
            <person name="Kohn T."/>
            <person name="Peeters S.H."/>
            <person name="Heuer A."/>
            <person name="Rast P."/>
            <person name="Oberbeckmann S."/>
            <person name="Bunk B."/>
            <person name="Jeske O."/>
            <person name="Meyerdierks A."/>
            <person name="Storesund J.E."/>
            <person name="Kallscheuer N."/>
            <person name="Luecker S."/>
            <person name="Lage O.M."/>
            <person name="Pohl T."/>
            <person name="Merkel B.J."/>
            <person name="Hornburger P."/>
            <person name="Mueller R.-W."/>
            <person name="Bruemmer F."/>
            <person name="Labrenz M."/>
            <person name="Spormann A.M."/>
            <person name="Op den Camp H."/>
            <person name="Overmann J."/>
            <person name="Amann R."/>
            <person name="Jetten M.S.M."/>
            <person name="Mascher T."/>
            <person name="Medema M.H."/>
            <person name="Devos D.P."/>
            <person name="Kaster A.-K."/>
            <person name="Ovreas L."/>
            <person name="Rohde M."/>
            <person name="Galperin M.Y."/>
            <person name="Jogler C."/>
        </authorList>
    </citation>
    <scope>NUCLEOTIDE SEQUENCE [LARGE SCALE GENOMIC DNA]</scope>
    <source>
        <strain evidence="3 4">Pla175</strain>
    </source>
</reference>
<feature type="transmembrane region" description="Helical" evidence="1">
    <location>
        <begin position="122"/>
        <end position="142"/>
    </location>
</feature>
<keyword evidence="1" id="KW-0472">Membrane</keyword>
<feature type="transmembrane region" description="Helical" evidence="1">
    <location>
        <begin position="48"/>
        <end position="70"/>
    </location>
</feature>
<sequence>MHQPEEQSERRSRMRWIALLEAGLALLGAGLAWLMGVPLLGMLSPTEGWAWAIGRGLLAALPLVALLALARQASWGPIARFRRQVKRILRAAFPRARVGELLLVSLAAGIGEEVLFRGVLQYLLIQWLGVWPGLGLASLAFGLVHPISVAYVAVATFGGAYFGWLAVCSPDHEIVSAITAHAAYDFVALMLLTRREA</sequence>
<feature type="domain" description="CAAX prenyl protease 2/Lysostaphin resistance protein A-like" evidence="2">
    <location>
        <begin position="99"/>
        <end position="187"/>
    </location>
</feature>
<dbReference type="KEGG" id="pnd:Pla175_44840"/>
<dbReference type="RefSeq" id="WP_145290805.1">
    <property type="nucleotide sequence ID" value="NZ_CP036291.1"/>
</dbReference>
<keyword evidence="3" id="KW-0378">Hydrolase</keyword>
<evidence type="ECO:0000313" key="4">
    <source>
        <dbReference type="Proteomes" id="UP000317429"/>
    </source>
</evidence>
<feature type="transmembrane region" description="Helical" evidence="1">
    <location>
        <begin position="16"/>
        <end position="36"/>
    </location>
</feature>
<keyword evidence="1" id="KW-0812">Transmembrane</keyword>
<organism evidence="3 4">
    <name type="scientific">Pirellulimonas nuda</name>
    <dbReference type="NCBI Taxonomy" id="2528009"/>
    <lineage>
        <taxon>Bacteria</taxon>
        <taxon>Pseudomonadati</taxon>
        <taxon>Planctomycetota</taxon>
        <taxon>Planctomycetia</taxon>
        <taxon>Pirellulales</taxon>
        <taxon>Lacipirellulaceae</taxon>
        <taxon>Pirellulimonas</taxon>
    </lineage>
</organism>
<feature type="transmembrane region" description="Helical" evidence="1">
    <location>
        <begin position="91"/>
        <end position="110"/>
    </location>
</feature>
<proteinExistence type="predicted"/>
<dbReference type="Proteomes" id="UP000317429">
    <property type="component" value="Chromosome"/>
</dbReference>
<gene>
    <name evidence="3" type="ORF">Pla175_44840</name>
</gene>
<dbReference type="OrthoDB" id="118729at2"/>
<dbReference type="GO" id="GO:0006508">
    <property type="term" value="P:proteolysis"/>
    <property type="evidence" value="ECO:0007669"/>
    <property type="project" value="UniProtKB-KW"/>
</dbReference>
<evidence type="ECO:0000259" key="2">
    <source>
        <dbReference type="Pfam" id="PF02517"/>
    </source>
</evidence>
<keyword evidence="1" id="KW-1133">Transmembrane helix</keyword>